<organism evidence="1 2">
    <name type="scientific">Eikenella halliae</name>
    <dbReference type="NCBI Taxonomy" id="1795832"/>
    <lineage>
        <taxon>Bacteria</taxon>
        <taxon>Pseudomonadati</taxon>
        <taxon>Pseudomonadota</taxon>
        <taxon>Betaproteobacteria</taxon>
        <taxon>Neisseriales</taxon>
        <taxon>Neisseriaceae</taxon>
        <taxon>Eikenella</taxon>
    </lineage>
</organism>
<evidence type="ECO:0000313" key="2">
    <source>
        <dbReference type="Proteomes" id="UP000077726"/>
    </source>
</evidence>
<accession>A0A1B6VZA5</accession>
<evidence type="ECO:0000313" key="1">
    <source>
        <dbReference type="EMBL" id="OAM43553.1"/>
    </source>
</evidence>
<dbReference type="InterPro" id="IPR053842">
    <property type="entry name" value="NikA-like"/>
</dbReference>
<reference evidence="2" key="1">
    <citation type="submission" date="2016-05" db="EMBL/GenBank/DDBJ databases">
        <title>Draft genome of Corynebacterium afermentans subsp. afermentans LCDC 88199T.</title>
        <authorList>
            <person name="Bernier A.-M."/>
            <person name="Bernard K."/>
        </authorList>
    </citation>
    <scope>NUCLEOTIDE SEQUENCE [LARGE SCALE GENOMIC DNA]</scope>
    <source>
        <strain evidence="2">NML130454</strain>
    </source>
</reference>
<dbReference type="Pfam" id="PF21983">
    <property type="entry name" value="NikA-like"/>
    <property type="match status" value="1"/>
</dbReference>
<dbReference type="EMBL" id="LXSQ01000013">
    <property type="protein sequence ID" value="OAM43553.1"/>
    <property type="molecule type" value="Genomic_DNA"/>
</dbReference>
<proteinExistence type="predicted"/>
<protein>
    <submittedName>
        <fullName evidence="1">Conjugal transfer protein TraJ</fullName>
    </submittedName>
</protein>
<sequence>MMGTNKRKYSKRIQVVVSDEEFIKIAEAAESVGLSHSAYLRELGLGYAPAPVYDLEAVEQMMKLNADQGRLGGLIKMWLSNDERLMMFERESLSKAIFGVLKQIEELQGELLEVVKMRRILAAKKRF</sequence>
<dbReference type="AlphaFoldDB" id="A0A1B6VZA5"/>
<dbReference type="Proteomes" id="UP000077726">
    <property type="component" value="Unassembled WGS sequence"/>
</dbReference>
<dbReference type="OrthoDB" id="8966807at2"/>
<dbReference type="RefSeq" id="WP_064089545.1">
    <property type="nucleotide sequence ID" value="NZ_LXSQ01000013.1"/>
</dbReference>
<gene>
    <name evidence="1" type="ORF">A7Q00_05140</name>
</gene>
<dbReference type="STRING" id="1795832.A7Q00_05140"/>
<name>A0A1B6VZA5_9NEIS</name>
<keyword evidence="2" id="KW-1185">Reference proteome</keyword>
<comment type="caution">
    <text evidence="1">The sequence shown here is derived from an EMBL/GenBank/DDBJ whole genome shotgun (WGS) entry which is preliminary data.</text>
</comment>